<comment type="subcellular location">
    <subcellularLocation>
        <location evidence="1">Membrane</location>
        <topology evidence="1">Multi-pass membrane protein</topology>
    </subcellularLocation>
</comment>
<feature type="transmembrane region" description="Helical" evidence="10">
    <location>
        <begin position="115"/>
        <end position="136"/>
    </location>
</feature>
<sequence length="508" mass="56077">MMPNETMVASSRTSAGAASEDMVEDPLAGDSPVEDMTSTERVVVMVMLAAMAVVGTVGNALAIYVFARLKQKLTSTIFILTLAGTDFITCLITIPFTIIMEHLRYYVENEVVCKAYHFLITTTVPFSCVVIVAIAIDRYMCICHPFHHWMTIRRARIIVFSMGVCIFFIGGIVAAHYKTTKVIPFNYLKNVTISTISPGPGGVASEANSTSHRDAAGAILTSIWQDHAFTAFPFSPGPSYSQEPGRPAMALNRTELVFTPPANGGRGHAEDSSSNVFTRTEERNATASAIVHTKCMVDVGTIHEEFFRYFHKMYISIFILSCIIVLVLYSLIYRSVIAQRKKKLRIKSAQCCLLWNATSVEAPPEMLEMTQDIELSHVNGGEDRFATRQHSGATAEELEAAISDGAVASAPSHNNGSGGPPVVRKSSLSNARIERMRVANIKTAGTLFVVTIVFITAFLPAWLMASAVVEMNVIVFYMYFIYNVVNPFIYAFLNQNFKTELKRIFQCR</sequence>
<evidence type="ECO:0000256" key="3">
    <source>
        <dbReference type="ARBA" id="ARBA00022989"/>
    </source>
</evidence>
<feature type="transmembrane region" description="Helical" evidence="10">
    <location>
        <begin position="42"/>
        <end position="65"/>
    </location>
</feature>
<dbReference type="SMART" id="SM01381">
    <property type="entry name" value="7TM_GPCR_Srsx"/>
    <property type="match status" value="1"/>
</dbReference>
<keyword evidence="7 8" id="KW-0807">Transducer</keyword>
<dbReference type="EMBL" id="JAWDGP010007770">
    <property type="protein sequence ID" value="KAK3705522.1"/>
    <property type="molecule type" value="Genomic_DNA"/>
</dbReference>
<keyword evidence="5 10" id="KW-0472">Membrane</keyword>
<dbReference type="PRINTS" id="PR00237">
    <property type="entry name" value="GPCRRHODOPSN"/>
</dbReference>
<comment type="similarity">
    <text evidence="8">Belongs to the G-protein coupled receptor 1 family.</text>
</comment>
<organism evidence="12 13">
    <name type="scientific">Elysia crispata</name>
    <name type="common">lettuce slug</name>
    <dbReference type="NCBI Taxonomy" id="231223"/>
    <lineage>
        <taxon>Eukaryota</taxon>
        <taxon>Metazoa</taxon>
        <taxon>Spiralia</taxon>
        <taxon>Lophotrochozoa</taxon>
        <taxon>Mollusca</taxon>
        <taxon>Gastropoda</taxon>
        <taxon>Heterobranchia</taxon>
        <taxon>Euthyneura</taxon>
        <taxon>Panpulmonata</taxon>
        <taxon>Sacoglossa</taxon>
        <taxon>Placobranchoidea</taxon>
        <taxon>Plakobranchidae</taxon>
        <taxon>Elysia</taxon>
    </lineage>
</organism>
<feature type="compositionally biased region" description="Polar residues" evidence="9">
    <location>
        <begin position="7"/>
        <end position="16"/>
    </location>
</feature>
<dbReference type="PANTHER" id="PTHR24238">
    <property type="entry name" value="G-PROTEIN COUPLED RECEPTOR"/>
    <property type="match status" value="1"/>
</dbReference>
<feature type="transmembrane region" description="Helical" evidence="10">
    <location>
        <begin position="313"/>
        <end position="333"/>
    </location>
</feature>
<keyword evidence="6 8" id="KW-0675">Receptor</keyword>
<evidence type="ECO:0000256" key="7">
    <source>
        <dbReference type="ARBA" id="ARBA00023224"/>
    </source>
</evidence>
<dbReference type="InterPro" id="IPR000276">
    <property type="entry name" value="GPCR_Rhodpsn"/>
</dbReference>
<evidence type="ECO:0000256" key="6">
    <source>
        <dbReference type="ARBA" id="ARBA00023170"/>
    </source>
</evidence>
<dbReference type="PROSITE" id="PS00237">
    <property type="entry name" value="G_PROTEIN_RECEP_F1_1"/>
    <property type="match status" value="1"/>
</dbReference>
<feature type="transmembrane region" description="Helical" evidence="10">
    <location>
        <begin position="445"/>
        <end position="468"/>
    </location>
</feature>
<keyword evidence="13" id="KW-1185">Reference proteome</keyword>
<dbReference type="GO" id="GO:0016020">
    <property type="term" value="C:membrane"/>
    <property type="evidence" value="ECO:0007669"/>
    <property type="project" value="UniProtKB-SubCell"/>
</dbReference>
<feature type="transmembrane region" description="Helical" evidence="10">
    <location>
        <begin position="77"/>
        <end position="100"/>
    </location>
</feature>
<gene>
    <name evidence="12" type="ORF">RRG08_041396</name>
</gene>
<dbReference type="SUPFAM" id="SSF81321">
    <property type="entry name" value="Family A G protein-coupled receptor-like"/>
    <property type="match status" value="2"/>
</dbReference>
<evidence type="ECO:0000256" key="1">
    <source>
        <dbReference type="ARBA" id="ARBA00004141"/>
    </source>
</evidence>
<dbReference type="PROSITE" id="PS50262">
    <property type="entry name" value="G_PROTEIN_RECEP_F1_2"/>
    <property type="match status" value="1"/>
</dbReference>
<name>A0AAE1CKP4_9GAST</name>
<proteinExistence type="inferred from homology"/>
<evidence type="ECO:0000313" key="12">
    <source>
        <dbReference type="EMBL" id="KAK3705522.1"/>
    </source>
</evidence>
<accession>A0AAE1CKP4</accession>
<evidence type="ECO:0000256" key="2">
    <source>
        <dbReference type="ARBA" id="ARBA00022692"/>
    </source>
</evidence>
<evidence type="ECO:0000256" key="9">
    <source>
        <dbReference type="SAM" id="MobiDB-lite"/>
    </source>
</evidence>
<feature type="domain" description="G-protein coupled receptors family 1 profile" evidence="11">
    <location>
        <begin position="58"/>
        <end position="490"/>
    </location>
</feature>
<protein>
    <recommendedName>
        <fullName evidence="11">G-protein coupled receptors family 1 profile domain-containing protein</fullName>
    </recommendedName>
</protein>
<dbReference type="Gene3D" id="1.20.1070.10">
    <property type="entry name" value="Rhodopsin 7-helix transmembrane proteins"/>
    <property type="match status" value="2"/>
</dbReference>
<dbReference type="CDD" id="cd00637">
    <property type="entry name" value="7tm_classA_rhodopsin-like"/>
    <property type="match status" value="1"/>
</dbReference>
<comment type="caution">
    <text evidence="12">The sequence shown here is derived from an EMBL/GenBank/DDBJ whole genome shotgun (WGS) entry which is preliminary data.</text>
</comment>
<feature type="transmembrane region" description="Helical" evidence="10">
    <location>
        <begin position="157"/>
        <end position="177"/>
    </location>
</feature>
<evidence type="ECO:0000256" key="10">
    <source>
        <dbReference type="SAM" id="Phobius"/>
    </source>
</evidence>
<evidence type="ECO:0000256" key="4">
    <source>
        <dbReference type="ARBA" id="ARBA00023040"/>
    </source>
</evidence>
<dbReference type="GO" id="GO:0004930">
    <property type="term" value="F:G protein-coupled receptor activity"/>
    <property type="evidence" value="ECO:0007669"/>
    <property type="project" value="UniProtKB-KW"/>
</dbReference>
<dbReference type="PANTHER" id="PTHR24238:SF47">
    <property type="entry name" value="ECDYSTEROIDS_DOPAMINE RECEPTOR-RELATED"/>
    <property type="match status" value="1"/>
</dbReference>
<evidence type="ECO:0000256" key="8">
    <source>
        <dbReference type="RuleBase" id="RU000688"/>
    </source>
</evidence>
<keyword evidence="4 8" id="KW-0297">G-protein coupled receptor</keyword>
<feature type="region of interest" description="Disordered" evidence="9">
    <location>
        <begin position="1"/>
        <end position="33"/>
    </location>
</feature>
<dbReference type="AlphaFoldDB" id="A0AAE1CKP4"/>
<dbReference type="InterPro" id="IPR017452">
    <property type="entry name" value="GPCR_Rhodpsn_7TM"/>
</dbReference>
<dbReference type="Pfam" id="PF00001">
    <property type="entry name" value="7tm_1"/>
    <property type="match status" value="2"/>
</dbReference>
<evidence type="ECO:0000256" key="5">
    <source>
        <dbReference type="ARBA" id="ARBA00023136"/>
    </source>
</evidence>
<feature type="transmembrane region" description="Helical" evidence="10">
    <location>
        <begin position="474"/>
        <end position="493"/>
    </location>
</feature>
<keyword evidence="3 10" id="KW-1133">Transmembrane helix</keyword>
<evidence type="ECO:0000313" key="13">
    <source>
        <dbReference type="Proteomes" id="UP001283361"/>
    </source>
</evidence>
<dbReference type="Proteomes" id="UP001283361">
    <property type="component" value="Unassembled WGS sequence"/>
</dbReference>
<keyword evidence="2 8" id="KW-0812">Transmembrane</keyword>
<reference evidence="12" key="1">
    <citation type="journal article" date="2023" name="G3 (Bethesda)">
        <title>A reference genome for the long-term kleptoplast-retaining sea slug Elysia crispata morphotype clarki.</title>
        <authorList>
            <person name="Eastman K.E."/>
            <person name="Pendleton A.L."/>
            <person name="Shaikh M.A."/>
            <person name="Suttiyut T."/>
            <person name="Ogas R."/>
            <person name="Tomko P."/>
            <person name="Gavelis G."/>
            <person name="Widhalm J.R."/>
            <person name="Wisecaver J.H."/>
        </authorList>
    </citation>
    <scope>NUCLEOTIDE SEQUENCE</scope>
    <source>
        <strain evidence="12">ECLA1</strain>
    </source>
</reference>
<evidence type="ECO:0000259" key="11">
    <source>
        <dbReference type="PROSITE" id="PS50262"/>
    </source>
</evidence>